<name>A0AAD4MT76_9BILA</name>
<feature type="region of interest" description="Disordered" evidence="1">
    <location>
        <begin position="360"/>
        <end position="406"/>
    </location>
</feature>
<dbReference type="SUPFAM" id="SSF48464">
    <property type="entry name" value="ENTH/VHS domain"/>
    <property type="match status" value="1"/>
</dbReference>
<comment type="caution">
    <text evidence="3">The sequence shown here is derived from an EMBL/GenBank/DDBJ whole genome shotgun (WGS) entry which is preliminary data.</text>
</comment>
<feature type="region of interest" description="Disordered" evidence="1">
    <location>
        <begin position="283"/>
        <end position="302"/>
    </location>
</feature>
<dbReference type="InterPro" id="IPR045154">
    <property type="entry name" value="PCF11-like"/>
</dbReference>
<dbReference type="GO" id="GO:0005737">
    <property type="term" value="C:cytoplasm"/>
    <property type="evidence" value="ECO:0007669"/>
    <property type="project" value="TreeGrafter"/>
</dbReference>
<protein>
    <submittedName>
        <fullName evidence="3">Polyadenylation and cleavage factor like protein 11</fullName>
    </submittedName>
</protein>
<dbReference type="AlphaFoldDB" id="A0AAD4MT76"/>
<dbReference type="GO" id="GO:0000993">
    <property type="term" value="F:RNA polymerase II complex binding"/>
    <property type="evidence" value="ECO:0007669"/>
    <property type="project" value="InterPro"/>
</dbReference>
<dbReference type="Gene3D" id="1.25.40.90">
    <property type="match status" value="1"/>
</dbReference>
<feature type="compositionally biased region" description="Basic and acidic residues" evidence="1">
    <location>
        <begin position="376"/>
        <end position="386"/>
    </location>
</feature>
<evidence type="ECO:0000256" key="1">
    <source>
        <dbReference type="SAM" id="MobiDB-lite"/>
    </source>
</evidence>
<dbReference type="PANTHER" id="PTHR15921">
    <property type="entry name" value="PRE-MRNA CLEAVAGE COMPLEX II"/>
    <property type="match status" value="1"/>
</dbReference>
<proteinExistence type="predicted"/>
<dbReference type="CDD" id="cd16982">
    <property type="entry name" value="CID_Pcf11"/>
    <property type="match status" value="1"/>
</dbReference>
<dbReference type="InterPro" id="IPR006569">
    <property type="entry name" value="CID_dom"/>
</dbReference>
<evidence type="ECO:0000259" key="2">
    <source>
        <dbReference type="PROSITE" id="PS51391"/>
    </source>
</evidence>
<feature type="compositionally biased region" description="Pro residues" evidence="1">
    <location>
        <begin position="425"/>
        <end position="438"/>
    </location>
</feature>
<feature type="region of interest" description="Disordered" evidence="1">
    <location>
        <begin position="251"/>
        <end position="277"/>
    </location>
</feature>
<evidence type="ECO:0000313" key="3">
    <source>
        <dbReference type="EMBL" id="KAI1704541.1"/>
    </source>
</evidence>
<sequence>MSVCLIRFFTINDFWEQGRRVAWEQSLNRNVNDRYHKAMTPQEMVEEYREELLRLTANNKAQINLLTILAEDYKAAAPELVRCIEQVLAESPAGVKIIVLYVIDSIVKNIPNVANYKELLTKNIVKTFTHVFQESDERQRVSLYKLRNTWNDVFPKSRLYAIDTKINAIDKNWPVASLSAALGSSTAAAVEATVVKAGPGTKSATNGAAMGNRPPAPETRITPAPATILPARINGKGQVHVNPKFYNTTKIAQSSSSSSSSQASPSETPPNIESRRQPVVKIGGVEFSDEKPKAAPSVSESVKGYTIPLKSSLKKAPQPQVPGKPIKNEPVENMEADESSSKEKIHVKSKNLFGIEYTEKSSLKKAPQPQVPGKPIKNEPVEKMEPDESSSFFQKSSLKKRQRTPAVEVEMKRPFVAPAQVHHSQPPPVSHFAQPPPVSHLAQPTPMSHLAHPPSVPQPTLQTTMALGSHAFVTTITPAQAQPHPSFAVPPPPVSRPPVIEDKTTRLSGVPLNNRIFVEGRAYEVFYLENVAVIERNGVPHRVSFNGPPRDIIIDGVAHKMSFGEQKTVIIEGEAHILRFGAPSRELYMGNFPFRGVFGGPPIVASINGRRHEIRLGGPPPEVKIEQDPAYELMRHMPTARQQSAAPPVKPVEPKKETLDVLGLLNKLKQTGVLNTVTEAARGDVENLRSKNIRPQKAQSPPIPCSHRLDKFEKKAAPMSSLDQFSMRSLIYRYDTVVDAIHEQRICCPHCGIGFKEKHGEAYKRHIDWHLQSLAKRDYNRCRPWFMTQNWFVFSETEAVNSSVSQDAKDTAKTSNDTKDVCSEGVGLKECSACKEKFEEYWDDDSDSWRFRNSIEENGTLLHRTCVNEKPESKD</sequence>
<dbReference type="GO" id="GO:0006369">
    <property type="term" value="P:termination of RNA polymerase II transcription"/>
    <property type="evidence" value="ECO:0007669"/>
    <property type="project" value="InterPro"/>
</dbReference>
<dbReference type="SMART" id="SM00582">
    <property type="entry name" value="RPR"/>
    <property type="match status" value="1"/>
</dbReference>
<evidence type="ECO:0000313" key="4">
    <source>
        <dbReference type="Proteomes" id="UP001201812"/>
    </source>
</evidence>
<feature type="domain" description="CID" evidence="2">
    <location>
        <begin position="40"/>
        <end position="170"/>
    </location>
</feature>
<gene>
    <name evidence="3" type="ORF">DdX_14175</name>
</gene>
<reference evidence="3" key="1">
    <citation type="submission" date="2022-01" db="EMBL/GenBank/DDBJ databases">
        <title>Genome Sequence Resource for Two Populations of Ditylenchus destructor, the Migratory Endoparasitic Phytonematode.</title>
        <authorList>
            <person name="Zhang H."/>
            <person name="Lin R."/>
            <person name="Xie B."/>
        </authorList>
    </citation>
    <scope>NUCLEOTIDE SEQUENCE</scope>
    <source>
        <strain evidence="3">BazhouSP</strain>
    </source>
</reference>
<dbReference type="InterPro" id="IPR008942">
    <property type="entry name" value="ENTH_VHS"/>
</dbReference>
<dbReference type="GO" id="GO:0003729">
    <property type="term" value="F:mRNA binding"/>
    <property type="evidence" value="ECO:0007669"/>
    <property type="project" value="InterPro"/>
</dbReference>
<dbReference type="Pfam" id="PF04818">
    <property type="entry name" value="CID"/>
    <property type="match status" value="1"/>
</dbReference>
<dbReference type="Proteomes" id="UP001201812">
    <property type="component" value="Unassembled WGS sequence"/>
</dbReference>
<feature type="region of interest" description="Disordered" evidence="1">
    <location>
        <begin position="310"/>
        <end position="344"/>
    </location>
</feature>
<dbReference type="EMBL" id="JAKKPZ010000066">
    <property type="protein sequence ID" value="KAI1704541.1"/>
    <property type="molecule type" value="Genomic_DNA"/>
</dbReference>
<organism evidence="3 4">
    <name type="scientific">Ditylenchus destructor</name>
    <dbReference type="NCBI Taxonomy" id="166010"/>
    <lineage>
        <taxon>Eukaryota</taxon>
        <taxon>Metazoa</taxon>
        <taxon>Ecdysozoa</taxon>
        <taxon>Nematoda</taxon>
        <taxon>Chromadorea</taxon>
        <taxon>Rhabditida</taxon>
        <taxon>Tylenchina</taxon>
        <taxon>Tylenchomorpha</taxon>
        <taxon>Sphaerularioidea</taxon>
        <taxon>Anguinidae</taxon>
        <taxon>Anguininae</taxon>
        <taxon>Ditylenchus</taxon>
    </lineage>
</organism>
<feature type="compositionally biased region" description="Low complexity" evidence="1">
    <location>
        <begin position="252"/>
        <end position="266"/>
    </location>
</feature>
<dbReference type="InterPro" id="IPR054127">
    <property type="entry name" value="Pcf11_C"/>
</dbReference>
<dbReference type="Pfam" id="PF21936">
    <property type="entry name" value="Pcf11_C"/>
    <property type="match status" value="1"/>
</dbReference>
<dbReference type="PANTHER" id="PTHR15921:SF3">
    <property type="entry name" value="PRE-MRNA CLEAVAGE COMPLEX 2 PROTEIN PCF11"/>
    <property type="match status" value="1"/>
</dbReference>
<dbReference type="PROSITE" id="PS51391">
    <property type="entry name" value="CID"/>
    <property type="match status" value="1"/>
</dbReference>
<keyword evidence="4" id="KW-1185">Reference proteome</keyword>
<feature type="region of interest" description="Disordered" evidence="1">
    <location>
        <begin position="420"/>
        <end position="439"/>
    </location>
</feature>
<accession>A0AAD4MT76</accession>
<dbReference type="InterPro" id="IPR047415">
    <property type="entry name" value="Pcf11_CID"/>
</dbReference>
<dbReference type="GO" id="GO:0005849">
    <property type="term" value="C:mRNA cleavage factor complex"/>
    <property type="evidence" value="ECO:0007669"/>
    <property type="project" value="TreeGrafter"/>
</dbReference>
<feature type="region of interest" description="Disordered" evidence="1">
    <location>
        <begin position="200"/>
        <end position="222"/>
    </location>
</feature>
<dbReference type="GO" id="GO:0031124">
    <property type="term" value="P:mRNA 3'-end processing"/>
    <property type="evidence" value="ECO:0007669"/>
    <property type="project" value="InterPro"/>
</dbReference>